<keyword evidence="1" id="KW-1133">Transmembrane helix</keyword>
<feature type="transmembrane region" description="Helical" evidence="1">
    <location>
        <begin position="90"/>
        <end position="108"/>
    </location>
</feature>
<evidence type="ECO:0000313" key="3">
    <source>
        <dbReference type="EMBL" id="MCM2579635.1"/>
    </source>
</evidence>
<evidence type="ECO:0000256" key="1">
    <source>
        <dbReference type="SAM" id="Phobius"/>
    </source>
</evidence>
<feature type="transmembrane region" description="Helical" evidence="1">
    <location>
        <begin position="120"/>
        <end position="139"/>
    </location>
</feature>
<dbReference type="Pfam" id="PF03779">
    <property type="entry name" value="SPW"/>
    <property type="match status" value="1"/>
</dbReference>
<keyword evidence="1" id="KW-0472">Membrane</keyword>
<reference evidence="3" key="1">
    <citation type="journal article" date="2023" name="Int. J. Syst. Evol. Microbiol.">
        <title>Streptomyces meridianus sp. nov. isolated from brackish water of the Tagus estuary in Alcochete, Portugal.</title>
        <authorList>
            <person name="Santos J.D.N."/>
            <person name="Klimek D."/>
            <person name="Calusinska M."/>
            <person name="Lobo Da Cunha A."/>
            <person name="Catita J."/>
            <person name="Goncalves H."/>
            <person name="Gonzalez I."/>
            <person name="Reyes F."/>
            <person name="Lage O.M."/>
        </authorList>
    </citation>
    <scope>NUCLEOTIDE SEQUENCE</scope>
    <source>
        <strain evidence="3">MTZ3.1</strain>
    </source>
</reference>
<keyword evidence="1" id="KW-0812">Transmembrane</keyword>
<dbReference type="EMBL" id="JAMQGM010000045">
    <property type="protein sequence ID" value="MCM2579635.1"/>
    <property type="molecule type" value="Genomic_DNA"/>
</dbReference>
<protein>
    <submittedName>
        <fullName evidence="3">SPW repeat protein</fullName>
    </submittedName>
</protein>
<feature type="domain" description="SPW repeat-containing integral membrane" evidence="2">
    <location>
        <begin position="35"/>
        <end position="131"/>
    </location>
</feature>
<feature type="transmembrane region" description="Helical" evidence="1">
    <location>
        <begin position="63"/>
        <end position="83"/>
    </location>
</feature>
<sequence length="145" mass="15489">MADLSHRGDISEHPDVSEMRARYARTLRGGMPMVVDGLVLLVGLYCAISPWTVHFSTARPELLINNLVLGLAIALMGIAITAAPARMGGLSWTLGAIGVWMIISPWVVTRAPDAGMIWNNVVIGAVTFLLGCVAAFASMRANKET</sequence>
<proteinExistence type="predicted"/>
<accession>A0ABT0XB56</accession>
<keyword evidence="4" id="KW-1185">Reference proteome</keyword>
<feature type="transmembrane region" description="Helical" evidence="1">
    <location>
        <begin position="29"/>
        <end position="51"/>
    </location>
</feature>
<evidence type="ECO:0000259" key="2">
    <source>
        <dbReference type="Pfam" id="PF03779"/>
    </source>
</evidence>
<gene>
    <name evidence="3" type="ORF">M1E25_20160</name>
</gene>
<organism evidence="3 4">
    <name type="scientific">Streptomyces meridianus</name>
    <dbReference type="NCBI Taxonomy" id="2938945"/>
    <lineage>
        <taxon>Bacteria</taxon>
        <taxon>Bacillati</taxon>
        <taxon>Actinomycetota</taxon>
        <taxon>Actinomycetes</taxon>
        <taxon>Kitasatosporales</taxon>
        <taxon>Streptomycetaceae</taxon>
        <taxon>Streptomyces</taxon>
    </lineage>
</organism>
<dbReference type="InterPro" id="IPR005530">
    <property type="entry name" value="SPW"/>
</dbReference>
<evidence type="ECO:0000313" key="4">
    <source>
        <dbReference type="Proteomes" id="UP001167160"/>
    </source>
</evidence>
<comment type="caution">
    <text evidence="3">The sequence shown here is derived from an EMBL/GenBank/DDBJ whole genome shotgun (WGS) entry which is preliminary data.</text>
</comment>
<dbReference type="RefSeq" id="WP_251417668.1">
    <property type="nucleotide sequence ID" value="NZ_JAMQGM010000045.1"/>
</dbReference>
<name>A0ABT0XB56_9ACTN</name>
<dbReference type="Proteomes" id="UP001167160">
    <property type="component" value="Unassembled WGS sequence"/>
</dbReference>